<protein>
    <submittedName>
        <fullName evidence="4">GNAT family N-acetyltransferase</fullName>
    </submittedName>
</protein>
<name>A0ABT0MLV7_9GAMM</name>
<sequence length="166" mass="18763">MTDHFTIRPAETSDVDWLVACAIAMAWETERKRLDPATLRAGIAAGLADAAKARYFVAMLDTSVADAETVAVPVGTLMLTSEWSDWRNGDWWWIQSVYVPPQHRRKGVYRALYRHVEALARASEGVIGLRLYVEKENAVAQRTYESLGMSDSGYLLYQDWFAERSS</sequence>
<organism evidence="4 5">
    <name type="scientific">Luteimonas galliterrae</name>
    <dbReference type="NCBI Taxonomy" id="2940486"/>
    <lineage>
        <taxon>Bacteria</taxon>
        <taxon>Pseudomonadati</taxon>
        <taxon>Pseudomonadota</taxon>
        <taxon>Gammaproteobacteria</taxon>
        <taxon>Lysobacterales</taxon>
        <taxon>Lysobacteraceae</taxon>
        <taxon>Luteimonas</taxon>
    </lineage>
</organism>
<dbReference type="SUPFAM" id="SSF55729">
    <property type="entry name" value="Acyl-CoA N-acyltransferases (Nat)"/>
    <property type="match status" value="1"/>
</dbReference>
<dbReference type="PANTHER" id="PTHR43877">
    <property type="entry name" value="AMINOALKYLPHOSPHONATE N-ACETYLTRANSFERASE-RELATED-RELATED"/>
    <property type="match status" value="1"/>
</dbReference>
<dbReference type="Pfam" id="PF00583">
    <property type="entry name" value="Acetyltransf_1"/>
    <property type="match status" value="1"/>
</dbReference>
<evidence type="ECO:0000259" key="3">
    <source>
        <dbReference type="PROSITE" id="PS51186"/>
    </source>
</evidence>
<dbReference type="CDD" id="cd04301">
    <property type="entry name" value="NAT_SF"/>
    <property type="match status" value="1"/>
</dbReference>
<dbReference type="RefSeq" id="WP_249475818.1">
    <property type="nucleotide sequence ID" value="NZ_JAMBEP010000004.1"/>
</dbReference>
<gene>
    <name evidence="4" type="ORF">M2650_14690</name>
</gene>
<dbReference type="EMBL" id="JAMBEP010000004">
    <property type="protein sequence ID" value="MCL1635874.1"/>
    <property type="molecule type" value="Genomic_DNA"/>
</dbReference>
<dbReference type="InterPro" id="IPR016181">
    <property type="entry name" value="Acyl_CoA_acyltransferase"/>
</dbReference>
<dbReference type="InterPro" id="IPR050832">
    <property type="entry name" value="Bact_Acetyltransf"/>
</dbReference>
<dbReference type="Proteomes" id="UP001431217">
    <property type="component" value="Unassembled WGS sequence"/>
</dbReference>
<proteinExistence type="predicted"/>
<dbReference type="Gene3D" id="3.40.630.30">
    <property type="match status" value="1"/>
</dbReference>
<keyword evidence="1" id="KW-0808">Transferase</keyword>
<dbReference type="PANTHER" id="PTHR43877:SF2">
    <property type="entry name" value="AMINOALKYLPHOSPHONATE N-ACETYLTRANSFERASE-RELATED"/>
    <property type="match status" value="1"/>
</dbReference>
<keyword evidence="5" id="KW-1185">Reference proteome</keyword>
<evidence type="ECO:0000256" key="2">
    <source>
        <dbReference type="ARBA" id="ARBA00023315"/>
    </source>
</evidence>
<dbReference type="PROSITE" id="PS51186">
    <property type="entry name" value="GNAT"/>
    <property type="match status" value="1"/>
</dbReference>
<accession>A0ABT0MLV7</accession>
<evidence type="ECO:0000313" key="5">
    <source>
        <dbReference type="Proteomes" id="UP001431217"/>
    </source>
</evidence>
<comment type="caution">
    <text evidence="4">The sequence shown here is derived from an EMBL/GenBank/DDBJ whole genome shotgun (WGS) entry which is preliminary data.</text>
</comment>
<dbReference type="InterPro" id="IPR000182">
    <property type="entry name" value="GNAT_dom"/>
</dbReference>
<feature type="domain" description="N-acetyltransferase" evidence="3">
    <location>
        <begin position="5"/>
        <end position="166"/>
    </location>
</feature>
<keyword evidence="2" id="KW-0012">Acyltransferase</keyword>
<evidence type="ECO:0000256" key="1">
    <source>
        <dbReference type="ARBA" id="ARBA00022679"/>
    </source>
</evidence>
<reference evidence="4 5" key="1">
    <citation type="submission" date="2022-05" db="EMBL/GenBank/DDBJ databases">
        <title>Luteimonas sp. SX5, whole genome shotgun sequencing project.</title>
        <authorList>
            <person name="Zhao G."/>
            <person name="Shen L."/>
        </authorList>
    </citation>
    <scope>NUCLEOTIDE SEQUENCE [LARGE SCALE GENOMIC DNA]</scope>
    <source>
        <strain evidence="4 5">SX5</strain>
    </source>
</reference>
<evidence type="ECO:0000313" key="4">
    <source>
        <dbReference type="EMBL" id="MCL1635874.1"/>
    </source>
</evidence>